<proteinExistence type="predicted"/>
<name>A0ACB8AII7_9AGAM</name>
<protein>
    <submittedName>
        <fullName evidence="1">Uncharacterized protein</fullName>
    </submittedName>
</protein>
<dbReference type="Proteomes" id="UP000790377">
    <property type="component" value="Unassembled WGS sequence"/>
</dbReference>
<gene>
    <name evidence="1" type="ORF">BJ138DRAFT_1147525</name>
</gene>
<organism evidence="1 2">
    <name type="scientific">Hygrophoropsis aurantiaca</name>
    <dbReference type="NCBI Taxonomy" id="72124"/>
    <lineage>
        <taxon>Eukaryota</taxon>
        <taxon>Fungi</taxon>
        <taxon>Dikarya</taxon>
        <taxon>Basidiomycota</taxon>
        <taxon>Agaricomycotina</taxon>
        <taxon>Agaricomycetes</taxon>
        <taxon>Agaricomycetidae</taxon>
        <taxon>Boletales</taxon>
        <taxon>Coniophorineae</taxon>
        <taxon>Hygrophoropsidaceae</taxon>
        <taxon>Hygrophoropsis</taxon>
    </lineage>
</organism>
<reference evidence="1" key="1">
    <citation type="journal article" date="2021" name="New Phytol.">
        <title>Evolutionary innovations through gain and loss of genes in the ectomycorrhizal Boletales.</title>
        <authorList>
            <person name="Wu G."/>
            <person name="Miyauchi S."/>
            <person name="Morin E."/>
            <person name="Kuo A."/>
            <person name="Drula E."/>
            <person name="Varga T."/>
            <person name="Kohler A."/>
            <person name="Feng B."/>
            <person name="Cao Y."/>
            <person name="Lipzen A."/>
            <person name="Daum C."/>
            <person name="Hundley H."/>
            <person name="Pangilinan J."/>
            <person name="Johnson J."/>
            <person name="Barry K."/>
            <person name="LaButti K."/>
            <person name="Ng V."/>
            <person name="Ahrendt S."/>
            <person name="Min B."/>
            <person name="Choi I.G."/>
            <person name="Park H."/>
            <person name="Plett J.M."/>
            <person name="Magnuson J."/>
            <person name="Spatafora J.W."/>
            <person name="Nagy L.G."/>
            <person name="Henrissat B."/>
            <person name="Grigoriev I.V."/>
            <person name="Yang Z.L."/>
            <person name="Xu J."/>
            <person name="Martin F.M."/>
        </authorList>
    </citation>
    <scope>NUCLEOTIDE SEQUENCE</scope>
    <source>
        <strain evidence="1">ATCC 28755</strain>
    </source>
</reference>
<evidence type="ECO:0000313" key="2">
    <source>
        <dbReference type="Proteomes" id="UP000790377"/>
    </source>
</evidence>
<comment type="caution">
    <text evidence="1">The sequence shown here is derived from an EMBL/GenBank/DDBJ whole genome shotgun (WGS) entry which is preliminary data.</text>
</comment>
<dbReference type="EMBL" id="MU267644">
    <property type="protein sequence ID" value="KAH7912739.1"/>
    <property type="molecule type" value="Genomic_DNA"/>
</dbReference>
<evidence type="ECO:0000313" key="1">
    <source>
        <dbReference type="EMBL" id="KAH7912739.1"/>
    </source>
</evidence>
<accession>A0ACB8AII7</accession>
<sequence length="219" mass="24796">MGLRLDNLVPPLLAACSIISVIFTITLSEVVRDLNFSDVSSRSWLIQSVPEVTVRADDAYTFEGDDIPERLPVNLKLVEMQVEESVHFTLDSDASHEWWSVSPPGTGGVRFGPDNRVLFVAMFHETHCLRLFRDGLLGHLDSEHMLHCLNYVRQWTLCHADLTLEPGDFTTRNFTQDRVGATHVCRDWDALYDEVSRNWVAWEAKGSGNHDTNTVSPSR</sequence>
<keyword evidence="2" id="KW-1185">Reference proteome</keyword>